<dbReference type="OrthoDB" id="9771666at2"/>
<dbReference type="PANTHER" id="PTHR46623:SF6">
    <property type="entry name" value="ALPHA_BETA-HYDROLASES SUPERFAMILY PROTEIN"/>
    <property type="match status" value="1"/>
</dbReference>
<gene>
    <name evidence="2" type="ORF">FJQ54_11115</name>
</gene>
<dbReference type="AlphaFoldDB" id="A0A501XJ13"/>
<dbReference type="InterPro" id="IPR006311">
    <property type="entry name" value="TAT_signal"/>
</dbReference>
<dbReference type="RefSeq" id="WP_140928476.1">
    <property type="nucleotide sequence ID" value="NZ_VFSU01000026.1"/>
</dbReference>
<dbReference type="EMBL" id="VFSU01000026">
    <property type="protein sequence ID" value="TPE60540.1"/>
    <property type="molecule type" value="Genomic_DNA"/>
</dbReference>
<dbReference type="PANTHER" id="PTHR46623">
    <property type="entry name" value="CARBOXYMETHYLENEBUTENOLIDASE-RELATED"/>
    <property type="match status" value="1"/>
</dbReference>
<evidence type="ECO:0000259" key="1">
    <source>
        <dbReference type="Pfam" id="PF01738"/>
    </source>
</evidence>
<evidence type="ECO:0000313" key="3">
    <source>
        <dbReference type="Proteomes" id="UP000319897"/>
    </source>
</evidence>
<dbReference type="Gene3D" id="3.40.50.1820">
    <property type="entry name" value="alpha/beta hydrolase"/>
    <property type="match status" value="1"/>
</dbReference>
<sequence>MTDRLPETENWVRMSGVSRRAALGGGAAALGYALAAQPVRADAIVTPTDGLDAGMLTFKAANGFTMNAYRAKPKGKANAPVVLVVQEIFGLHEWIKDITRRFAAAGYYAIAPDLYQREGDPTTAPDIQTLFKTIVSKVPDAQVMADLDAAAAFAGKDGGNAKRLGVTGFCWGGRITWLYAAHNPGLRAGVAWYGRLVGQPTDLQPKHPIDIAAQLNAPVLGLYGDLDKGIPIADVEKMQAALKAANSSSKIIRFAEADHGFLADYRPSFHDASARIAWAETLGWFGTHL</sequence>
<organism evidence="2 3">
    <name type="scientific">Sandaracinobacter neustonicus</name>
    <dbReference type="NCBI Taxonomy" id="1715348"/>
    <lineage>
        <taxon>Bacteria</taxon>
        <taxon>Pseudomonadati</taxon>
        <taxon>Pseudomonadota</taxon>
        <taxon>Alphaproteobacteria</taxon>
        <taxon>Sphingomonadales</taxon>
        <taxon>Sphingosinicellaceae</taxon>
        <taxon>Sandaracinobacter</taxon>
    </lineage>
</organism>
<keyword evidence="3" id="KW-1185">Reference proteome</keyword>
<dbReference type="InterPro" id="IPR002925">
    <property type="entry name" value="Dienelactn_hydro"/>
</dbReference>
<dbReference type="SUPFAM" id="SSF53474">
    <property type="entry name" value="alpha/beta-Hydrolases"/>
    <property type="match status" value="1"/>
</dbReference>
<accession>A0A501XJ13</accession>
<dbReference type="InterPro" id="IPR051049">
    <property type="entry name" value="Dienelactone_hydrolase-like"/>
</dbReference>
<protein>
    <submittedName>
        <fullName evidence="2">Dienelactone hydrolase family protein</fullName>
    </submittedName>
</protein>
<dbReference type="Pfam" id="PF01738">
    <property type="entry name" value="DLH"/>
    <property type="match status" value="1"/>
</dbReference>
<comment type="caution">
    <text evidence="2">The sequence shown here is derived from an EMBL/GenBank/DDBJ whole genome shotgun (WGS) entry which is preliminary data.</text>
</comment>
<feature type="domain" description="Dienelactone hydrolase" evidence="1">
    <location>
        <begin position="66"/>
        <end position="288"/>
    </location>
</feature>
<dbReference type="Proteomes" id="UP000319897">
    <property type="component" value="Unassembled WGS sequence"/>
</dbReference>
<dbReference type="GO" id="GO:0016787">
    <property type="term" value="F:hydrolase activity"/>
    <property type="evidence" value="ECO:0007669"/>
    <property type="project" value="UniProtKB-KW"/>
</dbReference>
<reference evidence="2 3" key="1">
    <citation type="submission" date="2019-06" db="EMBL/GenBank/DDBJ databases">
        <authorList>
            <person name="Lee I."/>
            <person name="Jang G.I."/>
            <person name="Hwang C.Y."/>
        </authorList>
    </citation>
    <scope>NUCLEOTIDE SEQUENCE [LARGE SCALE GENOMIC DNA]</scope>
    <source>
        <strain evidence="2 3">PAMC 28131</strain>
    </source>
</reference>
<name>A0A501XJ13_9SPHN</name>
<dbReference type="PROSITE" id="PS51318">
    <property type="entry name" value="TAT"/>
    <property type="match status" value="1"/>
</dbReference>
<keyword evidence="2" id="KW-0378">Hydrolase</keyword>
<dbReference type="InterPro" id="IPR029058">
    <property type="entry name" value="AB_hydrolase_fold"/>
</dbReference>
<evidence type="ECO:0000313" key="2">
    <source>
        <dbReference type="EMBL" id="TPE60540.1"/>
    </source>
</evidence>
<proteinExistence type="predicted"/>